<protein>
    <submittedName>
        <fullName evidence="1">Uncharacterized protein</fullName>
    </submittedName>
</protein>
<dbReference type="EMBL" id="VSSQ01035966">
    <property type="protein sequence ID" value="MPM88332.1"/>
    <property type="molecule type" value="Genomic_DNA"/>
</dbReference>
<gene>
    <name evidence="1" type="ORF">SDC9_135434</name>
</gene>
<reference evidence="1" key="1">
    <citation type="submission" date="2019-08" db="EMBL/GenBank/DDBJ databases">
        <authorList>
            <person name="Kucharzyk K."/>
            <person name="Murdoch R.W."/>
            <person name="Higgins S."/>
            <person name="Loffler F."/>
        </authorList>
    </citation>
    <scope>NUCLEOTIDE SEQUENCE</scope>
</reference>
<accession>A0A645DIB0</accession>
<sequence>MRVLGQIHKGPPGPRHIAGQVVGRVAGAGGDPRDIVKEQLLLQQGVDKARRIAGPHAAALKNQRRIKNITLQMHPASLPLRNQRPHRAAGLKAQPVGDLIQRRPIGIKFVMVRLGIRIAQCDSHQGHIRLGQARMPADAVGVKHALRLQTGAQPVLHGRQTDGLGKTAHIHRAPGAEKGLLHGQNDGRWGVKIPKAPQIPSRTGFLVPPLDAHVGKQRPPQGDFALGVCGRIGRVKVEGNPGQRLLHILLGKRGQHLPGDHRDVPGLGVHGGRGAQRGGQERLEDFPLHRPWKKKANALTGLNGMLNVQNPHRFP</sequence>
<evidence type="ECO:0000313" key="1">
    <source>
        <dbReference type="EMBL" id="MPM88332.1"/>
    </source>
</evidence>
<organism evidence="1">
    <name type="scientific">bioreactor metagenome</name>
    <dbReference type="NCBI Taxonomy" id="1076179"/>
    <lineage>
        <taxon>unclassified sequences</taxon>
        <taxon>metagenomes</taxon>
        <taxon>ecological metagenomes</taxon>
    </lineage>
</organism>
<proteinExistence type="predicted"/>
<name>A0A645DIB0_9ZZZZ</name>
<comment type="caution">
    <text evidence="1">The sequence shown here is derived from an EMBL/GenBank/DDBJ whole genome shotgun (WGS) entry which is preliminary data.</text>
</comment>
<dbReference type="AlphaFoldDB" id="A0A645DIB0"/>